<dbReference type="EMBL" id="KQ030520">
    <property type="protein sequence ID" value="KJZ75058.1"/>
    <property type="molecule type" value="Genomic_DNA"/>
</dbReference>
<evidence type="ECO:0000256" key="1">
    <source>
        <dbReference type="SAM" id="Phobius"/>
    </source>
</evidence>
<reference evidence="2 3" key="1">
    <citation type="journal article" date="2014" name="Genome Biol. Evol.">
        <title>Comparative genomics and transcriptomics analyses reveal divergent lifestyle features of nematode endoparasitic fungus Hirsutella minnesotensis.</title>
        <authorList>
            <person name="Lai Y."/>
            <person name="Liu K."/>
            <person name="Zhang X."/>
            <person name="Zhang X."/>
            <person name="Li K."/>
            <person name="Wang N."/>
            <person name="Shu C."/>
            <person name="Wu Y."/>
            <person name="Wang C."/>
            <person name="Bushley K.E."/>
            <person name="Xiang M."/>
            <person name="Liu X."/>
        </authorList>
    </citation>
    <scope>NUCLEOTIDE SEQUENCE [LARGE SCALE GENOMIC DNA]</scope>
    <source>
        <strain evidence="2 3">3608</strain>
    </source>
</reference>
<keyword evidence="3" id="KW-1185">Reference proteome</keyword>
<dbReference type="PANTHER" id="PTHR38848:SF3">
    <property type="entry name" value="G-PROTEIN COUPLED RECEPTORS FAMILY 3 PROFILE DOMAIN-CONTAINING PROTEIN"/>
    <property type="match status" value="1"/>
</dbReference>
<name>A0A0F7ZUL2_9HYPO</name>
<organism evidence="2 3">
    <name type="scientific">Hirsutella minnesotensis 3608</name>
    <dbReference type="NCBI Taxonomy" id="1043627"/>
    <lineage>
        <taxon>Eukaryota</taxon>
        <taxon>Fungi</taxon>
        <taxon>Dikarya</taxon>
        <taxon>Ascomycota</taxon>
        <taxon>Pezizomycotina</taxon>
        <taxon>Sordariomycetes</taxon>
        <taxon>Hypocreomycetidae</taxon>
        <taxon>Hypocreales</taxon>
        <taxon>Ophiocordycipitaceae</taxon>
        <taxon>Hirsutella</taxon>
    </lineage>
</organism>
<protein>
    <submittedName>
        <fullName evidence="2">Uncharacterized protein</fullName>
    </submittedName>
</protein>
<dbReference type="Proteomes" id="UP000054481">
    <property type="component" value="Unassembled WGS sequence"/>
</dbReference>
<accession>A0A0F7ZUL2</accession>
<dbReference type="PANTHER" id="PTHR38848">
    <property type="entry name" value="G-PROTEIN COUPLED RECEPTORS FAMILY 3 PROFILE DOMAIN-CONTAINING PROTEIN"/>
    <property type="match status" value="1"/>
</dbReference>
<evidence type="ECO:0000313" key="2">
    <source>
        <dbReference type="EMBL" id="KJZ75058.1"/>
    </source>
</evidence>
<sequence length="129" mass="14614">MSDQLADLTVKSKHIMRPIPKQRWRSKLYLFNSLGMLGVYVVIVLLNFIFRIAKMEGGACIIGMESVAMIPLISFDTVVNVYLTIMFLIPLTRLYTFKNMPRTSANMRLRSVAVRTFCGATFTLVSSIV</sequence>
<evidence type="ECO:0000313" key="3">
    <source>
        <dbReference type="Proteomes" id="UP000054481"/>
    </source>
</evidence>
<keyword evidence="1" id="KW-1133">Transmembrane helix</keyword>
<dbReference type="OrthoDB" id="3210850at2759"/>
<feature type="transmembrane region" description="Helical" evidence="1">
    <location>
        <begin position="112"/>
        <end position="128"/>
    </location>
</feature>
<dbReference type="AlphaFoldDB" id="A0A0F7ZUL2"/>
<feature type="transmembrane region" description="Helical" evidence="1">
    <location>
        <begin position="28"/>
        <end position="50"/>
    </location>
</feature>
<keyword evidence="1" id="KW-0472">Membrane</keyword>
<feature type="transmembrane region" description="Helical" evidence="1">
    <location>
        <begin position="70"/>
        <end position="91"/>
    </location>
</feature>
<proteinExistence type="predicted"/>
<keyword evidence="1" id="KW-0812">Transmembrane</keyword>
<gene>
    <name evidence="2" type="ORF">HIM_05544</name>
</gene>